<sequence>MPDQIRDYPHPRDRKPTAPPSTPERSQAALFYLHHHGSGHRRRGTAIARLMQRPVVGCGTGTAPQGWPGRWVTLPADDDPTPGPGADVAAGGVLHWAPRRHRGSQDRALMLTSLLHELRPAFVLVDVSVEVALLVRLCGFPVVVMAMPGDRRDLPHRLAYSVADHVLAPWPAGAHPDHVAADRWLALGAVSGRATTPVDVRRPHRGDAVMVWGDGGLDVDREQVQQLVDATPHLRWRTFGGGHPRSDDLHREWSRAEVVVTHAGQGIVSELAATRTPAVLVAQQRPFDEQHATVAALTAAGVPTALEAWPAQHDWPGIVRRAMEAGPGMWDGWPAHGAARAASVLDGDLAGIRRHRRPG</sequence>
<evidence type="ECO:0000313" key="3">
    <source>
        <dbReference type="EMBL" id="MDF8264267.1"/>
    </source>
</evidence>
<dbReference type="Pfam" id="PF04101">
    <property type="entry name" value="Glyco_tran_28_C"/>
    <property type="match status" value="1"/>
</dbReference>
<dbReference type="Proteomes" id="UP001528912">
    <property type="component" value="Unassembled WGS sequence"/>
</dbReference>
<reference evidence="3 4" key="1">
    <citation type="submission" date="2023-03" db="EMBL/GenBank/DDBJ databases">
        <title>YIM 133296 draft genome.</title>
        <authorList>
            <person name="Xiong L."/>
        </authorList>
    </citation>
    <scope>NUCLEOTIDE SEQUENCE [LARGE SCALE GENOMIC DNA]</scope>
    <source>
        <strain evidence="3 4">YIM 133296</strain>
    </source>
</reference>
<evidence type="ECO:0000313" key="4">
    <source>
        <dbReference type="Proteomes" id="UP001528912"/>
    </source>
</evidence>
<dbReference type="RefSeq" id="WP_275239012.1">
    <property type="nucleotide sequence ID" value="NZ_JARFJC010000031.1"/>
</dbReference>
<dbReference type="EMBL" id="JAROAV010000027">
    <property type="protein sequence ID" value="MDF8264267.1"/>
    <property type="molecule type" value="Genomic_DNA"/>
</dbReference>
<keyword evidence="4" id="KW-1185">Reference proteome</keyword>
<feature type="domain" description="Glycosyl transferase family 28 C-terminal" evidence="2">
    <location>
        <begin position="247"/>
        <end position="301"/>
    </location>
</feature>
<comment type="caution">
    <text evidence="3">The sequence shown here is derived from an EMBL/GenBank/DDBJ whole genome shotgun (WGS) entry which is preliminary data.</text>
</comment>
<gene>
    <name evidence="3" type="ORF">P4R38_08440</name>
</gene>
<accession>A0ABT6C7H9</accession>
<dbReference type="SUPFAM" id="SSF53756">
    <property type="entry name" value="UDP-Glycosyltransferase/glycogen phosphorylase"/>
    <property type="match status" value="1"/>
</dbReference>
<dbReference type="InterPro" id="IPR007235">
    <property type="entry name" value="Glyco_trans_28_C"/>
</dbReference>
<organism evidence="3 4">
    <name type="scientific">Luteipulveratus flavus</name>
    <dbReference type="NCBI Taxonomy" id="3031728"/>
    <lineage>
        <taxon>Bacteria</taxon>
        <taxon>Bacillati</taxon>
        <taxon>Actinomycetota</taxon>
        <taxon>Actinomycetes</taxon>
        <taxon>Micrococcales</taxon>
        <taxon>Dermacoccaceae</taxon>
        <taxon>Luteipulveratus</taxon>
    </lineage>
</organism>
<evidence type="ECO:0000259" key="2">
    <source>
        <dbReference type="Pfam" id="PF04101"/>
    </source>
</evidence>
<evidence type="ECO:0000256" key="1">
    <source>
        <dbReference type="SAM" id="MobiDB-lite"/>
    </source>
</evidence>
<dbReference type="Gene3D" id="3.40.50.2000">
    <property type="entry name" value="Glycogen Phosphorylase B"/>
    <property type="match status" value="1"/>
</dbReference>
<proteinExistence type="predicted"/>
<feature type="compositionally biased region" description="Basic and acidic residues" evidence="1">
    <location>
        <begin position="1"/>
        <end position="16"/>
    </location>
</feature>
<feature type="region of interest" description="Disordered" evidence="1">
    <location>
        <begin position="1"/>
        <end position="24"/>
    </location>
</feature>
<name>A0ABT6C7H9_9MICO</name>
<protein>
    <submittedName>
        <fullName evidence="3">Glycosyltransferase</fullName>
    </submittedName>
</protein>